<dbReference type="PROSITE" id="PS51826">
    <property type="entry name" value="PSBD"/>
    <property type="match status" value="1"/>
</dbReference>
<dbReference type="InterPro" id="IPR011053">
    <property type="entry name" value="Single_hybrid_motif"/>
</dbReference>
<dbReference type="Proteomes" id="UP000183407">
    <property type="component" value="Unassembled WGS sequence"/>
</dbReference>
<dbReference type="SUPFAM" id="SSF47005">
    <property type="entry name" value="Peripheral subunit-binding domain of 2-oxo acid dehydrogenase complex"/>
    <property type="match status" value="1"/>
</dbReference>
<keyword evidence="8" id="KW-0670">Pyruvate</keyword>
<dbReference type="Gene3D" id="3.30.559.10">
    <property type="entry name" value="Chloramphenicol acetyltransferase-like domain"/>
    <property type="match status" value="1"/>
</dbReference>
<dbReference type="InterPro" id="IPR004167">
    <property type="entry name" value="PSBD"/>
</dbReference>
<dbReference type="CDD" id="cd06849">
    <property type="entry name" value="lipoyl_domain"/>
    <property type="match status" value="1"/>
</dbReference>
<keyword evidence="3 4" id="KW-0450">Lipoyl</keyword>
<evidence type="ECO:0000256" key="4">
    <source>
        <dbReference type="RuleBase" id="RU003423"/>
    </source>
</evidence>
<dbReference type="InterPro" id="IPR036625">
    <property type="entry name" value="E3-bd_dom_sf"/>
</dbReference>
<dbReference type="InterPro" id="IPR045257">
    <property type="entry name" value="E2/Pdx1"/>
</dbReference>
<reference evidence="9" key="1">
    <citation type="submission" date="2016-10" db="EMBL/GenBank/DDBJ databases">
        <authorList>
            <person name="Varghese N."/>
        </authorList>
    </citation>
    <scope>NUCLEOTIDE SEQUENCE [LARGE SCALE GENOMIC DNA]</scope>
    <source>
        <strain evidence="9">DSM 44719</strain>
    </source>
</reference>
<feature type="domain" description="Lipoyl-binding" evidence="6">
    <location>
        <begin position="1"/>
        <end position="76"/>
    </location>
</feature>
<evidence type="ECO:0000256" key="1">
    <source>
        <dbReference type="ARBA" id="ARBA00001938"/>
    </source>
</evidence>
<dbReference type="SUPFAM" id="SSF51230">
    <property type="entry name" value="Single hybrid motif"/>
    <property type="match status" value="1"/>
</dbReference>
<evidence type="ECO:0000313" key="8">
    <source>
        <dbReference type="EMBL" id="SEB34555.1"/>
    </source>
</evidence>
<feature type="region of interest" description="Disordered" evidence="5">
    <location>
        <begin position="180"/>
        <end position="205"/>
    </location>
</feature>
<dbReference type="SUPFAM" id="SSF52777">
    <property type="entry name" value="CoA-dependent acyltransferases"/>
    <property type="match status" value="1"/>
</dbReference>
<dbReference type="Gene3D" id="4.10.320.10">
    <property type="entry name" value="E3-binding domain"/>
    <property type="match status" value="1"/>
</dbReference>
<feature type="domain" description="Peripheral subunit-binding (PSBD)" evidence="7">
    <location>
        <begin position="141"/>
        <end position="178"/>
    </location>
</feature>
<dbReference type="PANTHER" id="PTHR23151">
    <property type="entry name" value="DIHYDROLIPOAMIDE ACETYL/SUCCINYL-TRANSFERASE-RELATED"/>
    <property type="match status" value="1"/>
</dbReference>
<dbReference type="AlphaFoldDB" id="A0A1H4IL18"/>
<protein>
    <recommendedName>
        <fullName evidence="4">Dihydrolipoamide acetyltransferase component of pyruvate dehydrogenase complex</fullName>
        <ecNumber evidence="4">2.3.1.-</ecNumber>
    </recommendedName>
</protein>
<organism evidence="8 9">
    <name type="scientific">Rhodococcus jostii</name>
    <dbReference type="NCBI Taxonomy" id="132919"/>
    <lineage>
        <taxon>Bacteria</taxon>
        <taxon>Bacillati</taxon>
        <taxon>Actinomycetota</taxon>
        <taxon>Actinomycetes</taxon>
        <taxon>Mycobacteriales</taxon>
        <taxon>Nocardiaceae</taxon>
        <taxon>Rhodococcus</taxon>
    </lineage>
</organism>
<dbReference type="InterPro" id="IPR023213">
    <property type="entry name" value="CAT-like_dom_sf"/>
</dbReference>
<keyword evidence="4 8" id="KW-0808">Transferase</keyword>
<dbReference type="Gene3D" id="2.40.50.100">
    <property type="match status" value="1"/>
</dbReference>
<dbReference type="OrthoDB" id="9805770at2"/>
<keyword evidence="4" id="KW-0012">Acyltransferase</keyword>
<dbReference type="Pfam" id="PF00364">
    <property type="entry name" value="Biotin_lipoyl"/>
    <property type="match status" value="1"/>
</dbReference>
<dbReference type="PANTHER" id="PTHR23151:SF90">
    <property type="entry name" value="DIHYDROLIPOYLLYSINE-RESIDUE ACETYLTRANSFERASE COMPONENT OF PYRUVATE DEHYDROGENASE COMPLEX, MITOCHONDRIAL-RELATED"/>
    <property type="match status" value="1"/>
</dbReference>
<dbReference type="EC" id="2.3.1.-" evidence="4"/>
<comment type="cofactor">
    <cofactor evidence="1 4">
        <name>(R)-lipoate</name>
        <dbReference type="ChEBI" id="CHEBI:83088"/>
    </cofactor>
</comment>
<evidence type="ECO:0000256" key="3">
    <source>
        <dbReference type="ARBA" id="ARBA00022823"/>
    </source>
</evidence>
<feature type="compositionally biased region" description="Polar residues" evidence="5">
    <location>
        <begin position="115"/>
        <end position="135"/>
    </location>
</feature>
<dbReference type="Pfam" id="PF02817">
    <property type="entry name" value="E3_binding"/>
    <property type="match status" value="1"/>
</dbReference>
<dbReference type="InterPro" id="IPR000089">
    <property type="entry name" value="Biotin_lipoyl"/>
</dbReference>
<dbReference type="EMBL" id="FNTL01000002">
    <property type="protein sequence ID" value="SEB34555.1"/>
    <property type="molecule type" value="Genomic_DNA"/>
</dbReference>
<evidence type="ECO:0000256" key="2">
    <source>
        <dbReference type="ARBA" id="ARBA00007317"/>
    </source>
</evidence>
<proteinExistence type="inferred from homology"/>
<evidence type="ECO:0000259" key="7">
    <source>
        <dbReference type="PROSITE" id="PS51826"/>
    </source>
</evidence>
<comment type="similarity">
    <text evidence="2 4">Belongs to the 2-oxoacid dehydrogenase family.</text>
</comment>
<dbReference type="RefSeq" id="WP_083400239.1">
    <property type="nucleotide sequence ID" value="NZ_FNTL01000002.1"/>
</dbReference>
<gene>
    <name evidence="8" type="ORF">SAMN04490220_0156</name>
</gene>
<feature type="region of interest" description="Disordered" evidence="5">
    <location>
        <begin position="75"/>
        <end position="143"/>
    </location>
</feature>
<evidence type="ECO:0000256" key="5">
    <source>
        <dbReference type="SAM" id="MobiDB-lite"/>
    </source>
</evidence>
<name>A0A1H4IL18_RHOJO</name>
<dbReference type="GO" id="GO:0045254">
    <property type="term" value="C:pyruvate dehydrogenase complex"/>
    <property type="evidence" value="ECO:0007669"/>
    <property type="project" value="InterPro"/>
</dbReference>
<dbReference type="GO" id="GO:0016746">
    <property type="term" value="F:acyltransferase activity"/>
    <property type="evidence" value="ECO:0007669"/>
    <property type="project" value="UniProtKB-KW"/>
</dbReference>
<dbReference type="Pfam" id="PF00198">
    <property type="entry name" value="2-oxoacid_dh"/>
    <property type="match status" value="1"/>
</dbReference>
<accession>A0A1H4IL18</accession>
<dbReference type="GO" id="GO:0006086">
    <property type="term" value="P:pyruvate decarboxylation to acetyl-CoA"/>
    <property type="evidence" value="ECO:0007669"/>
    <property type="project" value="InterPro"/>
</dbReference>
<dbReference type="InterPro" id="IPR001078">
    <property type="entry name" value="2-oxoacid_DH_actylTfrase"/>
</dbReference>
<dbReference type="PROSITE" id="PS50968">
    <property type="entry name" value="BIOTINYL_LIPOYL"/>
    <property type="match status" value="1"/>
</dbReference>
<evidence type="ECO:0000313" key="9">
    <source>
        <dbReference type="Proteomes" id="UP000183407"/>
    </source>
</evidence>
<evidence type="ECO:0000259" key="6">
    <source>
        <dbReference type="PROSITE" id="PS50968"/>
    </source>
</evidence>
<sequence length="434" mass="45359">MIEILMPRLSDTMTEGAISAWHKKPGDTVSPGDLLVEIETDKAIMEQESYEAGTLVEIIVAEGENAPIGAPIARLDNGSDTPTGIAAMPTGVDSSPAASPTAEPNGKQGSDIDRSTGQPEPQKQNATPMASMSNGHSERRPATPLVRKLALERGIDLAAVSGTGPGGRIVRADLDAPLAESTTSVKVEPSAASAPPPVGSDPREPHPVPFDGTRQAIAVRLTESGTTTPTFTVTASADVDELMALRARVNHANADTSEKVSVNDILVRAVGLALRAHPGVNASYASDGRGQTLIHQRIHVGIAVASPLGLVVPVVRDADRTAVTAISAITRDLVSRASDRKLTTADMSDGTFTISNLGMYGIEHFTAIINPPQGAILAVGAARDELALDGDTVVTHKRLRYTITVDHRIIDGALAAQFLATLTNLLENPLRIVA</sequence>